<dbReference type="RefSeq" id="WP_192905436.1">
    <property type="nucleotide sequence ID" value="NZ_JADBFD010000009.1"/>
</dbReference>
<dbReference type="EMBL" id="JADBFD010000009">
    <property type="protein sequence ID" value="MBE2887947.1"/>
    <property type="molecule type" value="Genomic_DNA"/>
</dbReference>
<dbReference type="InterPro" id="IPR001296">
    <property type="entry name" value="Glyco_trans_1"/>
</dbReference>
<dbReference type="CDD" id="cd03801">
    <property type="entry name" value="GT4_PimA-like"/>
    <property type="match status" value="1"/>
</dbReference>
<reference evidence="2 3" key="1">
    <citation type="submission" date="2020-10" db="EMBL/GenBank/DDBJ databases">
        <title>Investigation of anaerobic biodegradation of phenanthrene by a sulfate-dependent Geobacter anodireducens strain PheS2.</title>
        <authorList>
            <person name="Zhang Z."/>
        </authorList>
    </citation>
    <scope>NUCLEOTIDE SEQUENCE [LARGE SCALE GENOMIC DNA]</scope>
    <source>
        <strain evidence="2 3">PheS2</strain>
    </source>
</reference>
<protein>
    <submittedName>
        <fullName evidence="2">Glycosyltransferase family 4 protein</fullName>
    </submittedName>
</protein>
<proteinExistence type="predicted"/>
<accession>A0ABR9NUK9</accession>
<dbReference type="Gene3D" id="3.40.50.2000">
    <property type="entry name" value="Glycogen Phosphorylase B"/>
    <property type="match status" value="2"/>
</dbReference>
<organism evidence="2 3">
    <name type="scientific">Geobacter anodireducens</name>
    <dbReference type="NCBI Taxonomy" id="1340425"/>
    <lineage>
        <taxon>Bacteria</taxon>
        <taxon>Pseudomonadati</taxon>
        <taxon>Thermodesulfobacteriota</taxon>
        <taxon>Desulfuromonadia</taxon>
        <taxon>Geobacterales</taxon>
        <taxon>Geobacteraceae</taxon>
        <taxon>Geobacter</taxon>
    </lineage>
</organism>
<dbReference type="SUPFAM" id="SSF53756">
    <property type="entry name" value="UDP-Glycosyltransferase/glycogen phosphorylase"/>
    <property type="match status" value="1"/>
</dbReference>
<sequence length="396" mass="45139">MSKRYGLCDKFRFFRRKLHRHQNFFNRKNEVSLLTGLFFDARGERVIFGGAERYIINLGELLENEFGKSLTVYQRGATYEPWVRQYQNITVIGLPVGGKYKFLNHVFHRLVAPADLTIYNQLDLAIPYCHNPAIAISHGIYWDSPQAGEAKKRRMIKHYIAGLRNVNTLISVDTTTLHFFRGTIDCRFVNGKSHYVPNFVDTEIFHPSKDLSTSSGLTITYPRRLYEARGFFLMAEAMDLLLDRYTDITLCFAGEIDNEKVRRELDRLISSYPGRISYCLTDFDDMATVYRTSDVVVIPTLYSEGTSLSLLEAMASGCCVVATDVGGLTDLVIDNYNGVLCEPTVTSLTEALAEVIEDTEKRARLAACARETVVASFGKQRWQQKWRDILKAHLDV</sequence>
<feature type="domain" description="Glycosyl transferase family 1" evidence="1">
    <location>
        <begin position="217"/>
        <end position="371"/>
    </location>
</feature>
<dbReference type="Proteomes" id="UP000618926">
    <property type="component" value="Unassembled WGS sequence"/>
</dbReference>
<evidence type="ECO:0000313" key="2">
    <source>
        <dbReference type="EMBL" id="MBE2887947.1"/>
    </source>
</evidence>
<evidence type="ECO:0000313" key="3">
    <source>
        <dbReference type="Proteomes" id="UP000618926"/>
    </source>
</evidence>
<dbReference type="PANTHER" id="PTHR12526">
    <property type="entry name" value="GLYCOSYLTRANSFERASE"/>
    <property type="match status" value="1"/>
</dbReference>
<dbReference type="Pfam" id="PF00534">
    <property type="entry name" value="Glycos_transf_1"/>
    <property type="match status" value="1"/>
</dbReference>
<evidence type="ECO:0000259" key="1">
    <source>
        <dbReference type="Pfam" id="PF00534"/>
    </source>
</evidence>
<name>A0ABR9NUK9_9BACT</name>
<dbReference type="PANTHER" id="PTHR12526:SF637">
    <property type="entry name" value="GLYCOSYLTRANSFERASE EPSF-RELATED"/>
    <property type="match status" value="1"/>
</dbReference>
<keyword evidence="3" id="KW-1185">Reference proteome</keyword>
<comment type="caution">
    <text evidence="2">The sequence shown here is derived from an EMBL/GenBank/DDBJ whole genome shotgun (WGS) entry which is preliminary data.</text>
</comment>
<gene>
    <name evidence="2" type="ORF">IIE05_08190</name>
</gene>